<comment type="caution">
    <text evidence="3">The sequence shown here is derived from an EMBL/GenBank/DDBJ whole genome shotgun (WGS) entry which is preliminary data.</text>
</comment>
<gene>
    <name evidence="3" type="ORF">PECAL_2P25900</name>
</gene>
<dbReference type="InterPro" id="IPR036013">
    <property type="entry name" value="Band_7/SPFH_dom_sf"/>
</dbReference>
<sequence length="351" mass="38499">MLQLRGRPVGPGGPPHAHSAADDLEKGRVLPGLSAPASGRWPFEVAPSRWRPASSSAVAPPRLASSVERRRRVAPTVAPRVAGLRSQKSTGKVWRDEVYEAGRYGIGPDYTFRCYPLNVQNFNERLSVWSKSSGSDAGSTVYLDVSYQYLLKPEKLGELYSMVALNFEGLVASRTQDAIRNTAPLFGIDSYLSQRPLIEATLQRNVSLAIADLHMDVLSFQLRDIEPEDDYQSARLAVAIQVESNAKEAYSQEATLVREQTAVEVLEIENDADAVAKKATASASKIKENAVTEADEKVEVARLQGLKDLYDELGFTSEKHKASLDYLLTLMASSSNKEYVAFDSMGKVTSI</sequence>
<proteinExistence type="predicted"/>
<accession>A0A8J2SLQ0</accession>
<dbReference type="Pfam" id="PF01145">
    <property type="entry name" value="Band_7"/>
    <property type="match status" value="1"/>
</dbReference>
<evidence type="ECO:0000313" key="3">
    <source>
        <dbReference type="EMBL" id="CAH0369467.1"/>
    </source>
</evidence>
<organism evidence="3 4">
    <name type="scientific">Pelagomonas calceolata</name>
    <dbReference type="NCBI Taxonomy" id="35677"/>
    <lineage>
        <taxon>Eukaryota</taxon>
        <taxon>Sar</taxon>
        <taxon>Stramenopiles</taxon>
        <taxon>Ochrophyta</taxon>
        <taxon>Pelagophyceae</taxon>
        <taxon>Pelagomonadales</taxon>
        <taxon>Pelagomonadaceae</taxon>
        <taxon>Pelagomonas</taxon>
    </lineage>
</organism>
<dbReference type="AlphaFoldDB" id="A0A8J2SLQ0"/>
<dbReference type="OrthoDB" id="190994at2759"/>
<feature type="region of interest" description="Disordered" evidence="1">
    <location>
        <begin position="1"/>
        <end position="31"/>
    </location>
</feature>
<protein>
    <recommendedName>
        <fullName evidence="2">Band 7 domain-containing protein</fullName>
    </recommendedName>
</protein>
<dbReference type="InterPro" id="IPR001107">
    <property type="entry name" value="Band_7"/>
</dbReference>
<dbReference type="Proteomes" id="UP000789595">
    <property type="component" value="Unassembled WGS sequence"/>
</dbReference>
<keyword evidence="4" id="KW-1185">Reference proteome</keyword>
<evidence type="ECO:0000256" key="1">
    <source>
        <dbReference type="SAM" id="MobiDB-lite"/>
    </source>
</evidence>
<evidence type="ECO:0000313" key="4">
    <source>
        <dbReference type="Proteomes" id="UP000789595"/>
    </source>
</evidence>
<dbReference type="EMBL" id="CAKKNE010000002">
    <property type="protein sequence ID" value="CAH0369467.1"/>
    <property type="molecule type" value="Genomic_DNA"/>
</dbReference>
<evidence type="ECO:0000259" key="2">
    <source>
        <dbReference type="Pfam" id="PF01145"/>
    </source>
</evidence>
<reference evidence="3" key="1">
    <citation type="submission" date="2021-11" db="EMBL/GenBank/DDBJ databases">
        <authorList>
            <consortium name="Genoscope - CEA"/>
            <person name="William W."/>
        </authorList>
    </citation>
    <scope>NUCLEOTIDE SEQUENCE</scope>
</reference>
<feature type="compositionally biased region" description="Basic and acidic residues" evidence="1">
    <location>
        <begin position="19"/>
        <end position="28"/>
    </location>
</feature>
<feature type="domain" description="Band 7" evidence="2">
    <location>
        <begin position="77"/>
        <end position="245"/>
    </location>
</feature>
<name>A0A8J2SLQ0_9STRA</name>
<dbReference type="SUPFAM" id="SSF117892">
    <property type="entry name" value="Band 7/SPFH domain"/>
    <property type="match status" value="1"/>
</dbReference>